<evidence type="ECO:0000259" key="1">
    <source>
        <dbReference type="SMART" id="SM00382"/>
    </source>
</evidence>
<evidence type="ECO:0000313" key="3">
    <source>
        <dbReference type="Proteomes" id="UP000190906"/>
    </source>
</evidence>
<dbReference type="InterPro" id="IPR027417">
    <property type="entry name" value="P-loop_NTPase"/>
</dbReference>
<dbReference type="GO" id="GO:0006260">
    <property type="term" value="P:DNA replication"/>
    <property type="evidence" value="ECO:0007669"/>
    <property type="project" value="TreeGrafter"/>
</dbReference>
<sequence length="290" mass="33197">MQALKSTKTMNSFKNTTSQNASQRYVLSPNRCTNVFLVGKEKFKDVCSKRMLIDIETNEEFCPQCRSVEKEDQKLAIETLAIKKKNEIIHLYDSFADNSLINDKLKKATFENYVPPKKELADAKEMIMNFVTSFNKEEPTSMIITGDYGVGKSHLCVAATKELMKKGHSAMFIQMNKLFTKIKSTWNKNSGMTEDKLMSLLAKVDVLIIDDFGAEFTEKDKEGVTWKQTKTNEIVDSRIGKSTLFTTNFTIGELAGMYGERDFSRMMENAKVLEMYGDNYRLRNFKKGEE</sequence>
<dbReference type="AlphaFoldDB" id="A0A1S9TLB9"/>
<evidence type="ECO:0000313" key="2">
    <source>
        <dbReference type="EMBL" id="OOR10814.1"/>
    </source>
</evidence>
<dbReference type="InterPro" id="IPR002611">
    <property type="entry name" value="IstB_ATP-bd"/>
</dbReference>
<name>A0A1S9TLB9_BACCE</name>
<dbReference type="Pfam" id="PF01695">
    <property type="entry name" value="IstB_IS21"/>
    <property type="match status" value="1"/>
</dbReference>
<dbReference type="Proteomes" id="UP000190906">
    <property type="component" value="Unassembled WGS sequence"/>
</dbReference>
<organism evidence="2 3">
    <name type="scientific">Bacillus cereus</name>
    <dbReference type="NCBI Taxonomy" id="1396"/>
    <lineage>
        <taxon>Bacteria</taxon>
        <taxon>Bacillati</taxon>
        <taxon>Bacillota</taxon>
        <taxon>Bacilli</taxon>
        <taxon>Bacillales</taxon>
        <taxon>Bacillaceae</taxon>
        <taxon>Bacillus</taxon>
        <taxon>Bacillus cereus group</taxon>
    </lineage>
</organism>
<dbReference type="SMART" id="SM00382">
    <property type="entry name" value="AAA"/>
    <property type="match status" value="1"/>
</dbReference>
<gene>
    <name evidence="2" type="ORF">BW897_20870</name>
</gene>
<reference evidence="2 3" key="1">
    <citation type="submission" date="2017-01" db="EMBL/GenBank/DDBJ databases">
        <title>Bacillus cereus isolates.</title>
        <authorList>
            <person name="Beno S.M."/>
        </authorList>
    </citation>
    <scope>NUCLEOTIDE SEQUENCE [LARGE SCALE GENOMIC DNA]</scope>
    <source>
        <strain evidence="2 3">FSL H8-0485</strain>
    </source>
</reference>
<dbReference type="SUPFAM" id="SSF52540">
    <property type="entry name" value="P-loop containing nucleoside triphosphate hydrolases"/>
    <property type="match status" value="1"/>
</dbReference>
<protein>
    <recommendedName>
        <fullName evidence="1">AAA+ ATPase domain-containing protein</fullName>
    </recommendedName>
</protein>
<dbReference type="EMBL" id="MUAJ01000022">
    <property type="protein sequence ID" value="OOR10814.1"/>
    <property type="molecule type" value="Genomic_DNA"/>
</dbReference>
<comment type="caution">
    <text evidence="2">The sequence shown here is derived from an EMBL/GenBank/DDBJ whole genome shotgun (WGS) entry which is preliminary data.</text>
</comment>
<feature type="domain" description="AAA+ ATPase" evidence="1">
    <location>
        <begin position="138"/>
        <end position="273"/>
    </location>
</feature>
<proteinExistence type="predicted"/>
<dbReference type="Gene3D" id="3.40.50.300">
    <property type="entry name" value="P-loop containing nucleotide triphosphate hydrolases"/>
    <property type="match status" value="1"/>
</dbReference>
<dbReference type="PANTHER" id="PTHR30050">
    <property type="entry name" value="CHROMOSOMAL REPLICATION INITIATOR PROTEIN DNAA"/>
    <property type="match status" value="1"/>
</dbReference>
<accession>A0A1S9TLB9</accession>
<dbReference type="GO" id="GO:0005524">
    <property type="term" value="F:ATP binding"/>
    <property type="evidence" value="ECO:0007669"/>
    <property type="project" value="InterPro"/>
</dbReference>
<dbReference type="InterPro" id="IPR003593">
    <property type="entry name" value="AAA+_ATPase"/>
</dbReference>
<dbReference type="PANTHER" id="PTHR30050:SF4">
    <property type="entry name" value="ATP-BINDING PROTEIN RV3427C IN INSERTION SEQUENCE-RELATED"/>
    <property type="match status" value="1"/>
</dbReference>